<evidence type="ECO:0000313" key="1">
    <source>
        <dbReference type="EMBL" id="ODQ94609.1"/>
    </source>
</evidence>
<organism evidence="1 2">
    <name type="scientific">Mycolicibacterium holsaticum</name>
    <dbReference type="NCBI Taxonomy" id="152142"/>
    <lineage>
        <taxon>Bacteria</taxon>
        <taxon>Bacillati</taxon>
        <taxon>Actinomycetota</taxon>
        <taxon>Actinomycetes</taxon>
        <taxon>Mycobacteriales</taxon>
        <taxon>Mycobacteriaceae</taxon>
        <taxon>Mycolicibacterium</taxon>
    </lineage>
</organism>
<reference evidence="2" key="1">
    <citation type="submission" date="2016-09" db="EMBL/GenBank/DDBJ databases">
        <authorList>
            <person name="Greninger A.L."/>
            <person name="Jerome K.R."/>
            <person name="Mcnair B."/>
            <person name="Wallis C."/>
            <person name="Fang F."/>
        </authorList>
    </citation>
    <scope>NUCLEOTIDE SEQUENCE [LARGE SCALE GENOMIC DNA]</scope>
    <source>
        <strain evidence="2">M7</strain>
    </source>
</reference>
<dbReference type="AlphaFoldDB" id="A0A1E3RXM5"/>
<gene>
    <name evidence="1" type="ORF">BHQ17_08635</name>
</gene>
<keyword evidence="2" id="KW-1185">Reference proteome</keyword>
<protein>
    <submittedName>
        <fullName evidence="1">Uncharacterized protein</fullName>
    </submittedName>
</protein>
<name>A0A1E3RXM5_9MYCO</name>
<accession>A0A1E3RXM5</accession>
<sequence length="73" mass="8141">MHQIGWITGDTKAHYDWTLAVRFPQGPRGSAAIPPLSFIDVEGTKCATTVDYDTYCERGPARFLITATHTWLS</sequence>
<dbReference type="EMBL" id="MIGZ01000036">
    <property type="protein sequence ID" value="ODQ94609.1"/>
    <property type="molecule type" value="Genomic_DNA"/>
</dbReference>
<evidence type="ECO:0000313" key="2">
    <source>
        <dbReference type="Proteomes" id="UP000094243"/>
    </source>
</evidence>
<dbReference type="Proteomes" id="UP000094243">
    <property type="component" value="Unassembled WGS sequence"/>
</dbReference>
<comment type="caution">
    <text evidence="1">The sequence shown here is derived from an EMBL/GenBank/DDBJ whole genome shotgun (WGS) entry which is preliminary data.</text>
</comment>
<proteinExistence type="predicted"/>